<dbReference type="AlphaFoldDB" id="A0A432ZK57"/>
<evidence type="ECO:0008006" key="3">
    <source>
        <dbReference type="Google" id="ProtNLM"/>
    </source>
</evidence>
<dbReference type="RefSeq" id="WP_126783883.1">
    <property type="nucleotide sequence ID" value="NZ_PIQF01000001.1"/>
</dbReference>
<dbReference type="OrthoDB" id="6241265at2"/>
<gene>
    <name evidence="1" type="ORF">CWI81_03805</name>
</gene>
<dbReference type="Proteomes" id="UP000287908">
    <property type="component" value="Unassembled WGS sequence"/>
</dbReference>
<reference evidence="1 2" key="1">
    <citation type="journal article" date="2011" name="Front. Microbiol.">
        <title>Genomic signatures of strain selection and enhancement in Bacillus atrophaeus var. globigii, a historical biowarfare simulant.</title>
        <authorList>
            <person name="Gibbons H.S."/>
            <person name="Broomall S.M."/>
            <person name="McNew L.A."/>
            <person name="Daligault H."/>
            <person name="Chapman C."/>
            <person name="Bruce D."/>
            <person name="Karavis M."/>
            <person name="Krepps M."/>
            <person name="McGregor P.A."/>
            <person name="Hong C."/>
            <person name="Park K.H."/>
            <person name="Akmal A."/>
            <person name="Feldman A."/>
            <person name="Lin J.S."/>
            <person name="Chang W.E."/>
            <person name="Higgs B.W."/>
            <person name="Demirev P."/>
            <person name="Lindquist J."/>
            <person name="Liem A."/>
            <person name="Fochler E."/>
            <person name="Read T.D."/>
            <person name="Tapia R."/>
            <person name="Johnson S."/>
            <person name="Bishop-Lilly K.A."/>
            <person name="Detter C."/>
            <person name="Han C."/>
            <person name="Sozhamannan S."/>
            <person name="Rosenzweig C.N."/>
            <person name="Skowronski E.W."/>
        </authorList>
    </citation>
    <scope>NUCLEOTIDE SEQUENCE [LARGE SCALE GENOMIC DNA]</scope>
    <source>
        <strain evidence="1 2">CL-SP19</strain>
    </source>
</reference>
<accession>A0A432ZK57</accession>
<evidence type="ECO:0000313" key="2">
    <source>
        <dbReference type="Proteomes" id="UP000287908"/>
    </source>
</evidence>
<sequence length="117" mass="13225">MSLKAIQTLVFSDANDLAESVLNRFEQLILVIPWTGEAEIPALDSRLLLSISLPDQRLVQLTSIKVQCVVNPTRNPQEAWLGVSFIDEHQCDIEQRIKSLTDDKQQHYGRLLSKIVA</sequence>
<dbReference type="EMBL" id="PIQF01000001">
    <property type="protein sequence ID" value="RUO77612.1"/>
    <property type="molecule type" value="Genomic_DNA"/>
</dbReference>
<keyword evidence="2" id="KW-1185">Reference proteome</keyword>
<organism evidence="1 2">
    <name type="scientific">Idiomarina seosinensis</name>
    <dbReference type="NCBI Taxonomy" id="281739"/>
    <lineage>
        <taxon>Bacteria</taxon>
        <taxon>Pseudomonadati</taxon>
        <taxon>Pseudomonadota</taxon>
        <taxon>Gammaproteobacteria</taxon>
        <taxon>Alteromonadales</taxon>
        <taxon>Idiomarinaceae</taxon>
        <taxon>Idiomarina</taxon>
    </lineage>
</organism>
<proteinExistence type="predicted"/>
<comment type="caution">
    <text evidence="1">The sequence shown here is derived from an EMBL/GenBank/DDBJ whole genome shotgun (WGS) entry which is preliminary data.</text>
</comment>
<protein>
    <recommendedName>
        <fullName evidence="3">PilZ domain-containing protein</fullName>
    </recommendedName>
</protein>
<name>A0A432ZK57_9GAMM</name>
<evidence type="ECO:0000313" key="1">
    <source>
        <dbReference type="EMBL" id="RUO77612.1"/>
    </source>
</evidence>